<reference evidence="5" key="1">
    <citation type="submission" date="2017-02" db="UniProtKB">
        <authorList>
            <consortium name="WormBaseParasite"/>
        </authorList>
    </citation>
    <scope>IDENTIFICATION</scope>
</reference>
<dbReference type="OrthoDB" id="5867250at2759"/>
<evidence type="ECO:0000313" key="4">
    <source>
        <dbReference type="Proteomes" id="UP000267027"/>
    </source>
</evidence>
<name>A0A0R3PKM0_ANGCS</name>
<evidence type="ECO:0000313" key="3">
    <source>
        <dbReference type="EMBL" id="VDM56749.1"/>
    </source>
</evidence>
<keyword evidence="2" id="KW-1133">Transmembrane helix</keyword>
<organism evidence="5">
    <name type="scientific">Angiostrongylus costaricensis</name>
    <name type="common">Nematode worm</name>
    <dbReference type="NCBI Taxonomy" id="334426"/>
    <lineage>
        <taxon>Eukaryota</taxon>
        <taxon>Metazoa</taxon>
        <taxon>Ecdysozoa</taxon>
        <taxon>Nematoda</taxon>
        <taxon>Chromadorea</taxon>
        <taxon>Rhabditida</taxon>
        <taxon>Rhabditina</taxon>
        <taxon>Rhabditomorpha</taxon>
        <taxon>Strongyloidea</taxon>
        <taxon>Metastrongylidae</taxon>
        <taxon>Angiostrongylus</taxon>
    </lineage>
</organism>
<dbReference type="AlphaFoldDB" id="A0A0R3PKM0"/>
<dbReference type="EMBL" id="UYYA01003852">
    <property type="protein sequence ID" value="VDM56749.1"/>
    <property type="molecule type" value="Genomic_DNA"/>
</dbReference>
<keyword evidence="2" id="KW-0472">Membrane</keyword>
<protein>
    <submittedName>
        <fullName evidence="5">G_PROTEIN_RECEP_F1_2 domain-containing protein</fullName>
    </submittedName>
</protein>
<sequence length="138" mass="14901">MVAIQDSLGDTVSTVLMYVFDGVVILYFVAFPLTTVIYHPHVHCFQSHSSRTAPLPASLLQGIWSQTSTLESNLSQEAPASVSPLPLPTENSSHLPPPAENPSSSAVPEAEDASHLPPLEPIQYLESPRRSVRTSTLV</sequence>
<feature type="region of interest" description="Disordered" evidence="1">
    <location>
        <begin position="71"/>
        <end position="138"/>
    </location>
</feature>
<evidence type="ECO:0000256" key="2">
    <source>
        <dbReference type="SAM" id="Phobius"/>
    </source>
</evidence>
<evidence type="ECO:0000256" key="1">
    <source>
        <dbReference type="SAM" id="MobiDB-lite"/>
    </source>
</evidence>
<proteinExistence type="predicted"/>
<feature type="transmembrane region" description="Helical" evidence="2">
    <location>
        <begin position="15"/>
        <end position="38"/>
    </location>
</feature>
<accession>A0A0R3PKM0</accession>
<gene>
    <name evidence="3" type="ORF">ACOC_LOCUS5164</name>
</gene>
<dbReference type="WBParaSite" id="ACOC_0000516301-mRNA-1">
    <property type="protein sequence ID" value="ACOC_0000516301-mRNA-1"/>
    <property type="gene ID" value="ACOC_0000516301"/>
</dbReference>
<keyword evidence="2" id="KW-0812">Transmembrane</keyword>
<evidence type="ECO:0000313" key="5">
    <source>
        <dbReference type="WBParaSite" id="ACOC_0000516301-mRNA-1"/>
    </source>
</evidence>
<dbReference type="Proteomes" id="UP000267027">
    <property type="component" value="Unassembled WGS sequence"/>
</dbReference>
<keyword evidence="4" id="KW-1185">Reference proteome</keyword>
<reference evidence="3 4" key="2">
    <citation type="submission" date="2018-11" db="EMBL/GenBank/DDBJ databases">
        <authorList>
            <consortium name="Pathogen Informatics"/>
        </authorList>
    </citation>
    <scope>NUCLEOTIDE SEQUENCE [LARGE SCALE GENOMIC DNA]</scope>
    <source>
        <strain evidence="3 4">Costa Rica</strain>
    </source>
</reference>